<dbReference type="GO" id="GO:0006508">
    <property type="term" value="P:proteolysis"/>
    <property type="evidence" value="ECO:0007669"/>
    <property type="project" value="InterPro"/>
</dbReference>
<dbReference type="InterPro" id="IPR046450">
    <property type="entry name" value="PA_dom_sf"/>
</dbReference>
<keyword evidence="3" id="KW-0645">Protease</keyword>
<evidence type="ECO:0000259" key="2">
    <source>
        <dbReference type="Pfam" id="PF04389"/>
    </source>
</evidence>
<dbReference type="PANTHER" id="PTHR12147">
    <property type="entry name" value="METALLOPEPTIDASE M28 FAMILY MEMBER"/>
    <property type="match status" value="1"/>
</dbReference>
<evidence type="ECO:0000313" key="3">
    <source>
        <dbReference type="EMBL" id="RIH87318.1"/>
    </source>
</evidence>
<dbReference type="Pfam" id="PF02225">
    <property type="entry name" value="PA"/>
    <property type="match status" value="1"/>
</dbReference>
<dbReference type="SUPFAM" id="SSF52025">
    <property type="entry name" value="PA domain"/>
    <property type="match status" value="1"/>
</dbReference>
<dbReference type="PANTHER" id="PTHR12147:SF26">
    <property type="entry name" value="PEPTIDASE M28 DOMAIN-CONTAINING PROTEIN"/>
    <property type="match status" value="1"/>
</dbReference>
<keyword evidence="3" id="KW-0378">Hydrolase</keyword>
<proteinExistence type="predicted"/>
<dbReference type="RefSeq" id="WP_119359665.1">
    <property type="nucleotide sequence ID" value="NZ_QWKZ01000023.1"/>
</dbReference>
<dbReference type="GO" id="GO:0008235">
    <property type="term" value="F:metalloexopeptidase activity"/>
    <property type="evidence" value="ECO:0007669"/>
    <property type="project" value="InterPro"/>
</dbReference>
<organism evidence="3 4">
    <name type="scientific">Meiothermus luteus</name>
    <dbReference type="NCBI Taxonomy" id="2026184"/>
    <lineage>
        <taxon>Bacteria</taxon>
        <taxon>Thermotogati</taxon>
        <taxon>Deinococcota</taxon>
        <taxon>Deinococci</taxon>
        <taxon>Thermales</taxon>
        <taxon>Thermaceae</taxon>
        <taxon>Meiothermus</taxon>
    </lineage>
</organism>
<dbReference type="Gene3D" id="3.50.30.30">
    <property type="match status" value="1"/>
</dbReference>
<comment type="caution">
    <text evidence="3">The sequence shown here is derived from an EMBL/GenBank/DDBJ whole genome shotgun (WGS) entry which is preliminary data.</text>
</comment>
<evidence type="ECO:0000259" key="1">
    <source>
        <dbReference type="Pfam" id="PF02225"/>
    </source>
</evidence>
<keyword evidence="4" id="KW-1185">Reference proteome</keyword>
<dbReference type="EC" id="3.4.11.6" evidence="3"/>
<dbReference type="Pfam" id="PF04389">
    <property type="entry name" value="Peptidase_M28"/>
    <property type="match status" value="1"/>
</dbReference>
<feature type="domain" description="Peptidase M28" evidence="2">
    <location>
        <begin position="207"/>
        <end position="378"/>
    </location>
</feature>
<name>A0A399ETK6_9DEIN</name>
<dbReference type="GO" id="GO:0004177">
    <property type="term" value="F:aminopeptidase activity"/>
    <property type="evidence" value="ECO:0007669"/>
    <property type="project" value="UniProtKB-KW"/>
</dbReference>
<dbReference type="EMBL" id="QWKZ01000023">
    <property type="protein sequence ID" value="RIH87318.1"/>
    <property type="molecule type" value="Genomic_DNA"/>
</dbReference>
<dbReference type="SUPFAM" id="SSF53187">
    <property type="entry name" value="Zn-dependent exopeptidases"/>
    <property type="match status" value="1"/>
</dbReference>
<dbReference type="OrthoDB" id="9762302at2"/>
<dbReference type="InterPro" id="IPR003137">
    <property type="entry name" value="PA_domain"/>
</dbReference>
<dbReference type="Gene3D" id="3.40.630.10">
    <property type="entry name" value="Zn peptidases"/>
    <property type="match status" value="1"/>
</dbReference>
<keyword evidence="3" id="KW-0031">Aminopeptidase</keyword>
<dbReference type="AlphaFoldDB" id="A0A399ETK6"/>
<dbReference type="Proteomes" id="UP000265800">
    <property type="component" value="Unassembled WGS sequence"/>
</dbReference>
<evidence type="ECO:0000313" key="4">
    <source>
        <dbReference type="Proteomes" id="UP000265800"/>
    </source>
</evidence>
<gene>
    <name evidence="3" type="primary">ywaD</name>
    <name evidence="3" type="ORF">Mlute_01001</name>
</gene>
<feature type="domain" description="PA" evidence="1">
    <location>
        <begin position="101"/>
        <end position="182"/>
    </location>
</feature>
<accession>A0A399ETK6</accession>
<dbReference type="InterPro" id="IPR007484">
    <property type="entry name" value="Peptidase_M28"/>
</dbReference>
<reference evidence="3 4" key="1">
    <citation type="submission" date="2018-08" db="EMBL/GenBank/DDBJ databases">
        <title>Meiothermus luteus KCTC 52599 genome sequencing project.</title>
        <authorList>
            <person name="Da Costa M.S."/>
            <person name="Albuquerque L."/>
            <person name="Raposo P."/>
            <person name="Froufe H.J.C."/>
            <person name="Barroso C.S."/>
            <person name="Egas C."/>
        </authorList>
    </citation>
    <scope>NUCLEOTIDE SEQUENCE [LARGE SCALE GENOMIC DNA]</scope>
    <source>
        <strain evidence="3 4">KCTC 52599</strain>
    </source>
</reference>
<dbReference type="InterPro" id="IPR045175">
    <property type="entry name" value="M28_fam"/>
</dbReference>
<sequence>MKRLAWGVGLGLALLALAQPFSLERMQADLRALLAQGPRVAGTPAAAAAAEYLAEELRRAGYSVEFQSFTYSRTRDLGTGLWVEGEALPAVGVAGSPAGRVEGPLVVVPGAGLAADFAGLDLRGAIAVARRGGIPGLEKARLAAERGARAIVLLTEEPSGTRFTFGGQSPIPGVTLGRREGEGLLGQAGARAVLEVRIASEEVRGRNVVAWRSPSAPRVLVGAHYDSVPGSPGANDNASGVVAVLELARTLASSPLSEAVWFVFFDGEEDGLWGSRRFVEDHPEVVRGLRAMLNLDMVGVDVNGSLGIGGSPELRVLADCGAVQAVCGGAPGGGSDHVPFAQAGVPVLFFFRGLDPNYHRPTDTTADPRLLAQTAQVVQGVLERLLPLRP</sequence>
<protein>
    <submittedName>
        <fullName evidence="3">Aminopeptidase YwaD</fullName>
        <ecNumber evidence="3">3.4.11.6</ecNumber>
    </submittedName>
</protein>